<evidence type="ECO:0000313" key="2">
    <source>
        <dbReference type="Proteomes" id="UP000249794"/>
    </source>
</evidence>
<reference evidence="1 2" key="2">
    <citation type="submission" date="2018-06" db="EMBL/GenBank/DDBJ databases">
        <title>Metagenomic assembly of (sub)arctic Cyanobacteria and their associated microbiome from non-axenic cultures.</title>
        <authorList>
            <person name="Baurain D."/>
        </authorList>
    </citation>
    <scope>NUCLEOTIDE SEQUENCE [LARGE SCALE GENOMIC DNA]</scope>
    <source>
        <strain evidence="1">ULC027bin1</strain>
    </source>
</reference>
<evidence type="ECO:0000313" key="1">
    <source>
        <dbReference type="EMBL" id="PZO46400.1"/>
    </source>
</evidence>
<protein>
    <submittedName>
        <fullName evidence="1">Uncharacterized protein</fullName>
    </submittedName>
</protein>
<dbReference type="Proteomes" id="UP000249794">
    <property type="component" value="Unassembled WGS sequence"/>
</dbReference>
<gene>
    <name evidence="1" type="ORF">DCF15_20355</name>
</gene>
<dbReference type="AlphaFoldDB" id="A0A2W4WPD4"/>
<proteinExistence type="predicted"/>
<accession>A0A2W4WPD4</accession>
<dbReference type="EMBL" id="QBMP01000312">
    <property type="protein sequence ID" value="PZO46400.1"/>
    <property type="molecule type" value="Genomic_DNA"/>
</dbReference>
<reference evidence="2" key="1">
    <citation type="submission" date="2018-04" db="EMBL/GenBank/DDBJ databases">
        <authorList>
            <person name="Cornet L."/>
        </authorList>
    </citation>
    <scope>NUCLEOTIDE SEQUENCE [LARGE SCALE GENOMIC DNA]</scope>
</reference>
<name>A0A2W4WPD4_9CYAN</name>
<organism evidence="1 2">
    <name type="scientific">Phormidesmis priestleyi</name>
    <dbReference type="NCBI Taxonomy" id="268141"/>
    <lineage>
        <taxon>Bacteria</taxon>
        <taxon>Bacillati</taxon>
        <taxon>Cyanobacteriota</taxon>
        <taxon>Cyanophyceae</taxon>
        <taxon>Leptolyngbyales</taxon>
        <taxon>Leptolyngbyaceae</taxon>
        <taxon>Phormidesmis</taxon>
    </lineage>
</organism>
<comment type="caution">
    <text evidence="1">The sequence shown here is derived from an EMBL/GenBank/DDBJ whole genome shotgun (WGS) entry which is preliminary data.</text>
</comment>
<sequence length="118" mass="13109">MQVTVELPDDIAEQLVSLQDEVPEILALGLLQLSANPSSGFSGLTEVLEFLAGLPSPQETLDLRLSEAVQSQVESLLEKNRSNGLEPLEKRLWQQYEFVEHLVRMAKARALLKLKQAA</sequence>